<evidence type="ECO:0000313" key="2">
    <source>
        <dbReference type="Proteomes" id="UP000326924"/>
    </source>
</evidence>
<keyword evidence="2" id="KW-1185">Reference proteome</keyword>
<name>A0A5J5ELR7_9PEZI</name>
<protein>
    <submittedName>
        <fullName evidence="1">Uncharacterized protein</fullName>
    </submittedName>
</protein>
<dbReference type="EMBL" id="VXIS01000202">
    <property type="protein sequence ID" value="KAA8897214.1"/>
    <property type="molecule type" value="Genomic_DNA"/>
</dbReference>
<dbReference type="InParanoid" id="A0A5J5ELR7"/>
<comment type="caution">
    <text evidence="1">The sequence shown here is derived from an EMBL/GenBank/DDBJ whole genome shotgun (WGS) entry which is preliminary data.</text>
</comment>
<sequence>MEFLDHIPIFLLQPKAHSPASIWRVFLLQLEHINGICVPDIDVGLLIDGNIQPAARPACPAGDMRPVGTIWTCLSKRNDNTSICQFASHCLAEIYLFASSCLHPTVEGLWREGWIHHNGTAIHTSPRSLPASTFKRAIECIWLQGPGGRSCTSIHKCKYELWVVLRPVSIYGCASLPVGGIYPPSLYPREKLLLQKEGWGGGCIATPPPSRHSSDCLHEGVMSQRVAATYLGT</sequence>
<organism evidence="1 2">
    <name type="scientific">Sphaerosporella brunnea</name>
    <dbReference type="NCBI Taxonomy" id="1250544"/>
    <lineage>
        <taxon>Eukaryota</taxon>
        <taxon>Fungi</taxon>
        <taxon>Dikarya</taxon>
        <taxon>Ascomycota</taxon>
        <taxon>Pezizomycotina</taxon>
        <taxon>Pezizomycetes</taxon>
        <taxon>Pezizales</taxon>
        <taxon>Pyronemataceae</taxon>
        <taxon>Sphaerosporella</taxon>
    </lineage>
</organism>
<evidence type="ECO:0000313" key="1">
    <source>
        <dbReference type="EMBL" id="KAA8897214.1"/>
    </source>
</evidence>
<gene>
    <name evidence="1" type="ORF">FN846DRAFT_964090</name>
</gene>
<dbReference type="AlphaFoldDB" id="A0A5J5ELR7"/>
<accession>A0A5J5ELR7</accession>
<reference evidence="1 2" key="1">
    <citation type="submission" date="2019-09" db="EMBL/GenBank/DDBJ databases">
        <title>Draft genome of the ectomycorrhizal ascomycete Sphaerosporella brunnea.</title>
        <authorList>
            <consortium name="DOE Joint Genome Institute"/>
            <person name="Benucci G.M."/>
            <person name="Marozzi G."/>
            <person name="Antonielli L."/>
            <person name="Sanchez S."/>
            <person name="Marco P."/>
            <person name="Wang X."/>
            <person name="Falini L.B."/>
            <person name="Barry K."/>
            <person name="Haridas S."/>
            <person name="Lipzen A."/>
            <person name="Labutti K."/>
            <person name="Grigoriev I.V."/>
            <person name="Murat C."/>
            <person name="Martin F."/>
            <person name="Albertini E."/>
            <person name="Donnini D."/>
            <person name="Bonito G."/>
        </authorList>
    </citation>
    <scope>NUCLEOTIDE SEQUENCE [LARGE SCALE GENOMIC DNA]</scope>
    <source>
        <strain evidence="1 2">Sb_GMNB300</strain>
    </source>
</reference>
<proteinExistence type="predicted"/>
<dbReference type="Proteomes" id="UP000326924">
    <property type="component" value="Unassembled WGS sequence"/>
</dbReference>